<dbReference type="InterPro" id="IPR006439">
    <property type="entry name" value="HAD-SF_hydro_IA"/>
</dbReference>
<accession>A0A840Q9U4</accession>
<comment type="caution">
    <text evidence="2">The sequence shown here is derived from an EMBL/GenBank/DDBJ whole genome shotgun (WGS) entry which is preliminary data.</text>
</comment>
<dbReference type="Pfam" id="PF00702">
    <property type="entry name" value="Hydrolase"/>
    <property type="match status" value="1"/>
</dbReference>
<dbReference type="InterPro" id="IPR023198">
    <property type="entry name" value="PGP-like_dom2"/>
</dbReference>
<dbReference type="PRINTS" id="PR00413">
    <property type="entry name" value="HADHALOGNASE"/>
</dbReference>
<dbReference type="AlphaFoldDB" id="A0A840Q9U4"/>
<dbReference type="Gene3D" id="1.10.150.240">
    <property type="entry name" value="Putative phosphatase, domain 2"/>
    <property type="match status" value="1"/>
</dbReference>
<dbReference type="SFLD" id="SFLDG01129">
    <property type="entry name" value="C1.5:_HAD__Beta-PGM__Phosphata"/>
    <property type="match status" value="1"/>
</dbReference>
<evidence type="ECO:0000256" key="1">
    <source>
        <dbReference type="SAM" id="MobiDB-lite"/>
    </source>
</evidence>
<dbReference type="InterPro" id="IPR036412">
    <property type="entry name" value="HAD-like_sf"/>
</dbReference>
<dbReference type="Proteomes" id="UP000584374">
    <property type="component" value="Unassembled WGS sequence"/>
</dbReference>
<dbReference type="GO" id="GO:0016787">
    <property type="term" value="F:hydrolase activity"/>
    <property type="evidence" value="ECO:0007669"/>
    <property type="project" value="UniProtKB-KW"/>
</dbReference>
<gene>
    <name evidence="2" type="ORF">BJ970_004251</name>
</gene>
<reference evidence="2 3" key="1">
    <citation type="submission" date="2020-08" db="EMBL/GenBank/DDBJ databases">
        <title>Sequencing the genomes of 1000 actinobacteria strains.</title>
        <authorList>
            <person name="Klenk H.-P."/>
        </authorList>
    </citation>
    <scope>NUCLEOTIDE SEQUENCE [LARGE SCALE GENOMIC DNA]</scope>
    <source>
        <strain evidence="2 3">DSM 45584</strain>
    </source>
</reference>
<dbReference type="PANTHER" id="PTHR18901:SF38">
    <property type="entry name" value="PSEUDOURIDINE-5'-PHOSPHATASE"/>
    <property type="match status" value="1"/>
</dbReference>
<dbReference type="SUPFAM" id="SSF56784">
    <property type="entry name" value="HAD-like"/>
    <property type="match status" value="1"/>
</dbReference>
<name>A0A840Q9U4_9PSEU</name>
<sequence length="248" mass="26297">MTQSERPNGAYRAVVFDMDGVLVDSEHLWERMWAKFAAARGKTWTAEQTRRVQGMSAPEWSAFLADFSAATESTAETERAVVDDMIAALDGGEIELLPGAERMVTEVAERAPIALASSAPRRLIDAVLDRHGLTRHFSATVSSAEVPKGKPSPDVYLSAADKLGQDPQHCLAVEDSSNGLRAAAAAGMTVVAIPNSGYPPAKDALAKAGYIAADLDDVRLRLVGALPEPVGSSSGHRPTASRKTKESA</sequence>
<keyword evidence="2" id="KW-0378">Hydrolase</keyword>
<feature type="region of interest" description="Disordered" evidence="1">
    <location>
        <begin position="226"/>
        <end position="248"/>
    </location>
</feature>
<evidence type="ECO:0000313" key="2">
    <source>
        <dbReference type="EMBL" id="MBB5156717.1"/>
    </source>
</evidence>
<dbReference type="InterPro" id="IPR023214">
    <property type="entry name" value="HAD_sf"/>
</dbReference>
<dbReference type="Gene3D" id="3.40.50.1000">
    <property type="entry name" value="HAD superfamily/HAD-like"/>
    <property type="match status" value="1"/>
</dbReference>
<protein>
    <submittedName>
        <fullName evidence="2">HAD superfamily hydrolase (TIGR01509 family)</fullName>
    </submittedName>
</protein>
<dbReference type="SFLD" id="SFLDG01135">
    <property type="entry name" value="C1.5.6:_HAD__Beta-PGM__Phospha"/>
    <property type="match status" value="1"/>
</dbReference>
<evidence type="ECO:0000313" key="3">
    <source>
        <dbReference type="Proteomes" id="UP000584374"/>
    </source>
</evidence>
<dbReference type="SFLD" id="SFLDS00003">
    <property type="entry name" value="Haloacid_Dehalogenase"/>
    <property type="match status" value="1"/>
</dbReference>
<dbReference type="RefSeq" id="WP_184727797.1">
    <property type="nucleotide sequence ID" value="NZ_JACHIW010000001.1"/>
</dbReference>
<dbReference type="PANTHER" id="PTHR18901">
    <property type="entry name" value="2-DEOXYGLUCOSE-6-PHOSPHATE PHOSPHATASE 2"/>
    <property type="match status" value="1"/>
</dbReference>
<dbReference type="NCBIfam" id="TIGR01509">
    <property type="entry name" value="HAD-SF-IA-v3"/>
    <property type="match status" value="1"/>
</dbReference>
<dbReference type="EMBL" id="JACHIW010000001">
    <property type="protein sequence ID" value="MBB5156717.1"/>
    <property type="molecule type" value="Genomic_DNA"/>
</dbReference>
<keyword evidence="3" id="KW-1185">Reference proteome</keyword>
<dbReference type="CDD" id="cd07505">
    <property type="entry name" value="HAD_BPGM-like"/>
    <property type="match status" value="1"/>
</dbReference>
<organism evidence="2 3">
    <name type="scientific">Saccharopolyspora phatthalungensis</name>
    <dbReference type="NCBI Taxonomy" id="664693"/>
    <lineage>
        <taxon>Bacteria</taxon>
        <taxon>Bacillati</taxon>
        <taxon>Actinomycetota</taxon>
        <taxon>Actinomycetes</taxon>
        <taxon>Pseudonocardiales</taxon>
        <taxon>Pseudonocardiaceae</taxon>
        <taxon>Saccharopolyspora</taxon>
    </lineage>
</organism>
<proteinExistence type="predicted"/>